<gene>
    <name evidence="1" type="ORF">GGQ65_006906</name>
</gene>
<sequence length="55" mass="6229">MPQRRLPLTGMDGLCEALDLFTYLSIDAADRDPQFEKGDLPRLLVKAVWITDLPL</sequence>
<reference evidence="1 2" key="1">
    <citation type="submission" date="2020-08" db="EMBL/GenBank/DDBJ databases">
        <title>Genomic Encyclopedia of Type Strains, Phase IV (KMG-IV): sequencing the most valuable type-strain genomes for metagenomic binning, comparative biology and taxonomic classification.</title>
        <authorList>
            <person name="Goeker M."/>
        </authorList>
    </citation>
    <scope>NUCLEOTIDE SEQUENCE [LARGE SCALE GENOMIC DNA]</scope>
    <source>
        <strain evidence="1 2">DSM 19331</strain>
    </source>
</reference>
<dbReference type="AlphaFoldDB" id="A0A7W6BJU8"/>
<accession>A0A7W6BJU8</accession>
<evidence type="ECO:0000313" key="1">
    <source>
        <dbReference type="EMBL" id="MBB3919560.1"/>
    </source>
</evidence>
<dbReference type="RefSeq" id="WP_183605266.1">
    <property type="nucleotide sequence ID" value="NZ_JACIDG010000030.1"/>
</dbReference>
<dbReference type="Proteomes" id="UP000545490">
    <property type="component" value="Unassembled WGS sequence"/>
</dbReference>
<proteinExistence type="predicted"/>
<comment type="caution">
    <text evidence="1">The sequence shown here is derived from an EMBL/GenBank/DDBJ whole genome shotgun (WGS) entry which is preliminary data.</text>
</comment>
<name>A0A7W6BJU8_9HYPH</name>
<evidence type="ECO:0000313" key="2">
    <source>
        <dbReference type="Proteomes" id="UP000545490"/>
    </source>
</evidence>
<protein>
    <submittedName>
        <fullName evidence="1">Uncharacterized protein</fullName>
    </submittedName>
</protein>
<dbReference type="EMBL" id="JACIDG010000030">
    <property type="protein sequence ID" value="MBB3919560.1"/>
    <property type="molecule type" value="Genomic_DNA"/>
</dbReference>
<organism evidence="1 2">
    <name type="scientific">Rhizobium fabae</name>
    <dbReference type="NCBI Taxonomy" id="573179"/>
    <lineage>
        <taxon>Bacteria</taxon>
        <taxon>Pseudomonadati</taxon>
        <taxon>Pseudomonadota</taxon>
        <taxon>Alphaproteobacteria</taxon>
        <taxon>Hyphomicrobiales</taxon>
        <taxon>Rhizobiaceae</taxon>
        <taxon>Rhizobium/Agrobacterium group</taxon>
        <taxon>Rhizobium</taxon>
    </lineage>
</organism>